<proteinExistence type="predicted"/>
<organism evidence="3 4">
    <name type="scientific">[Mycobacterium] wendilense</name>
    <dbReference type="NCBI Taxonomy" id="3064284"/>
    <lineage>
        <taxon>Bacteria</taxon>
        <taxon>Bacillati</taxon>
        <taxon>Actinomycetota</taxon>
        <taxon>Actinomycetes</taxon>
        <taxon>Mycobacteriales</taxon>
        <taxon>Mycobacteriaceae</taxon>
        <taxon>Mycolicibacter</taxon>
    </lineage>
</organism>
<evidence type="ECO:0000259" key="2">
    <source>
        <dbReference type="Pfam" id="PF11738"/>
    </source>
</evidence>
<feature type="domain" description="DUF3298" evidence="2">
    <location>
        <begin position="142"/>
        <end position="216"/>
    </location>
</feature>
<keyword evidence="4" id="KW-1185">Reference proteome</keyword>
<sequence length="224" mass="24811">MARLWLLTALLAAALLGWAPPVAAADGCSDLGGTRTEDGLCRTHEARTDYELNIAFPVDYPDQGAITEFVTTTRDRFVETAQDRRAHNRPYRMEIQATEHRTETTRSVAFEVYQNVGGAHPSSWYQTFNYDLARQRPLTFETLFAPETRPLDAIYPLVQRALADRLDVADPVSPKAGLDAANYQSFAVTPEELIFYFDRGVLMAGAAGAHAVALPRDQLPPLAL</sequence>
<dbReference type="Proteomes" id="UP001190466">
    <property type="component" value="Chromosome"/>
</dbReference>
<keyword evidence="1" id="KW-0732">Signal</keyword>
<evidence type="ECO:0000313" key="4">
    <source>
        <dbReference type="Proteomes" id="UP001190466"/>
    </source>
</evidence>
<dbReference type="Gene3D" id="3.90.640.20">
    <property type="entry name" value="Heat-shock cognate protein, ATPase"/>
    <property type="match status" value="1"/>
</dbReference>
<dbReference type="InterPro" id="IPR037126">
    <property type="entry name" value="PdaC/RsiV-like_sf"/>
</dbReference>
<feature type="signal peptide" evidence="1">
    <location>
        <begin position="1"/>
        <end position="24"/>
    </location>
</feature>
<dbReference type="NCBIfam" id="NF043047">
    <property type="entry name" value="EstaseRv3036c"/>
    <property type="match status" value="1"/>
</dbReference>
<evidence type="ECO:0000313" key="3">
    <source>
        <dbReference type="EMBL" id="CAJ1584171.1"/>
    </source>
</evidence>
<feature type="chain" id="PRO_5047515523" evidence="1">
    <location>
        <begin position="25"/>
        <end position="224"/>
    </location>
</feature>
<gene>
    <name evidence="3" type="ORF">MU0050_003035</name>
</gene>
<protein>
    <submittedName>
        <fullName evidence="3">RsiV family protein</fullName>
    </submittedName>
</protein>
<evidence type="ECO:0000256" key="1">
    <source>
        <dbReference type="SAM" id="SignalP"/>
    </source>
</evidence>
<dbReference type="Pfam" id="PF11738">
    <property type="entry name" value="DUF3298"/>
    <property type="match status" value="1"/>
</dbReference>
<dbReference type="InterPro" id="IPR021729">
    <property type="entry name" value="DUF3298"/>
</dbReference>
<name>A0ABN9P7H5_9MYCO</name>
<dbReference type="InterPro" id="IPR053421">
    <property type="entry name" value="Esterase_Immunogenic_RsiV"/>
</dbReference>
<reference evidence="3 4" key="1">
    <citation type="submission" date="2023-08" db="EMBL/GenBank/DDBJ databases">
        <authorList>
            <person name="Folkvardsen B D."/>
            <person name="Norman A."/>
        </authorList>
    </citation>
    <scope>NUCLEOTIDE SEQUENCE [LARGE SCALE GENOMIC DNA]</scope>
    <source>
        <strain evidence="3 4">Mu0050</strain>
    </source>
</reference>
<dbReference type="RefSeq" id="WP_316510418.1">
    <property type="nucleotide sequence ID" value="NZ_OY726395.1"/>
</dbReference>
<dbReference type="EMBL" id="OY726395">
    <property type="protein sequence ID" value="CAJ1584171.1"/>
    <property type="molecule type" value="Genomic_DNA"/>
</dbReference>
<accession>A0ABN9P7H5</accession>
<dbReference type="Gene3D" id="3.30.565.40">
    <property type="entry name" value="Fervidobacterium nodosum Rt17-B1 like"/>
    <property type="match status" value="1"/>
</dbReference>